<reference evidence="1 2" key="1">
    <citation type="journal article" date="2024" name="G3 (Bethesda)">
        <title>Genome assembly of Hibiscus sabdariffa L. provides insights into metabolisms of medicinal natural products.</title>
        <authorList>
            <person name="Kim T."/>
        </authorList>
    </citation>
    <scope>NUCLEOTIDE SEQUENCE [LARGE SCALE GENOMIC DNA]</scope>
    <source>
        <strain evidence="1">TK-2024</strain>
        <tissue evidence="1">Old leaves</tissue>
    </source>
</reference>
<dbReference type="EMBL" id="JBBPBN010000043">
    <property type="protein sequence ID" value="KAK8997401.1"/>
    <property type="molecule type" value="Genomic_DNA"/>
</dbReference>
<sequence>MLSFVAGAEVAVLCNCITQSGQVANHQAFTNAKWVYMVAETMPESDWWDACLSRPISGFHVHCNGLRERSTGILKFTYNCPSGRSFPLCETVRMSTL</sequence>
<proteinExistence type="predicted"/>
<dbReference type="Proteomes" id="UP001396334">
    <property type="component" value="Unassembled WGS sequence"/>
</dbReference>
<keyword evidence="2" id="KW-1185">Reference proteome</keyword>
<name>A0ABR2Q9P0_9ROSI</name>
<gene>
    <name evidence="1" type="ORF">V6N11_020879</name>
</gene>
<evidence type="ECO:0000313" key="2">
    <source>
        <dbReference type="Proteomes" id="UP001396334"/>
    </source>
</evidence>
<dbReference type="PANTHER" id="PTHR38400">
    <property type="entry name" value="OS02G0317800 PROTEIN"/>
    <property type="match status" value="1"/>
</dbReference>
<protein>
    <submittedName>
        <fullName evidence="1">Uncharacterized protein</fullName>
    </submittedName>
</protein>
<organism evidence="1 2">
    <name type="scientific">Hibiscus sabdariffa</name>
    <name type="common">roselle</name>
    <dbReference type="NCBI Taxonomy" id="183260"/>
    <lineage>
        <taxon>Eukaryota</taxon>
        <taxon>Viridiplantae</taxon>
        <taxon>Streptophyta</taxon>
        <taxon>Embryophyta</taxon>
        <taxon>Tracheophyta</taxon>
        <taxon>Spermatophyta</taxon>
        <taxon>Magnoliopsida</taxon>
        <taxon>eudicotyledons</taxon>
        <taxon>Gunneridae</taxon>
        <taxon>Pentapetalae</taxon>
        <taxon>rosids</taxon>
        <taxon>malvids</taxon>
        <taxon>Malvales</taxon>
        <taxon>Malvaceae</taxon>
        <taxon>Malvoideae</taxon>
        <taxon>Hibiscus</taxon>
    </lineage>
</organism>
<comment type="caution">
    <text evidence="1">The sequence shown here is derived from an EMBL/GenBank/DDBJ whole genome shotgun (WGS) entry which is preliminary data.</text>
</comment>
<evidence type="ECO:0000313" key="1">
    <source>
        <dbReference type="EMBL" id="KAK8997401.1"/>
    </source>
</evidence>
<accession>A0ABR2Q9P0</accession>